<gene>
    <name evidence="1" type="ORF">LCGC14_0820590</name>
</gene>
<comment type="caution">
    <text evidence="1">The sequence shown here is derived from an EMBL/GenBank/DDBJ whole genome shotgun (WGS) entry which is preliminary data.</text>
</comment>
<evidence type="ECO:0000313" key="1">
    <source>
        <dbReference type="EMBL" id="KKN31775.1"/>
    </source>
</evidence>
<proteinExistence type="predicted"/>
<sequence length="161" mass="17440">MRDRAELQAWIRERMPVPAARGHACHAGLFTLEAWPWPDTGMITARCDRCSQAAGVRGKMLSGTGLVTPHAMVRTLCAWMDTHADMRSGEAGDTLLTTTANNSILSAWLDSTMVGSGDGPPEYMIPGRMGDVLTGRVYTLNKLPSQHPTPEPVILPMLPSV</sequence>
<protein>
    <submittedName>
        <fullName evidence="1">Uncharacterized protein</fullName>
    </submittedName>
</protein>
<dbReference type="EMBL" id="LAZR01002303">
    <property type="protein sequence ID" value="KKN31775.1"/>
    <property type="molecule type" value="Genomic_DNA"/>
</dbReference>
<dbReference type="AlphaFoldDB" id="A0A0F9PIZ9"/>
<organism evidence="1">
    <name type="scientific">marine sediment metagenome</name>
    <dbReference type="NCBI Taxonomy" id="412755"/>
    <lineage>
        <taxon>unclassified sequences</taxon>
        <taxon>metagenomes</taxon>
        <taxon>ecological metagenomes</taxon>
    </lineage>
</organism>
<accession>A0A0F9PIZ9</accession>
<reference evidence="1" key="1">
    <citation type="journal article" date="2015" name="Nature">
        <title>Complex archaea that bridge the gap between prokaryotes and eukaryotes.</title>
        <authorList>
            <person name="Spang A."/>
            <person name="Saw J.H."/>
            <person name="Jorgensen S.L."/>
            <person name="Zaremba-Niedzwiedzka K."/>
            <person name="Martijn J."/>
            <person name="Lind A.E."/>
            <person name="van Eijk R."/>
            <person name="Schleper C."/>
            <person name="Guy L."/>
            <person name="Ettema T.J."/>
        </authorList>
    </citation>
    <scope>NUCLEOTIDE SEQUENCE</scope>
</reference>
<name>A0A0F9PIZ9_9ZZZZ</name>